<name>A0A0M4FZ40_9BACI</name>
<dbReference type="Proteomes" id="UP000067625">
    <property type="component" value="Chromosome"/>
</dbReference>
<proteinExistence type="predicted"/>
<dbReference type="PATRIC" id="fig|1441095.3.peg.3318"/>
<dbReference type="STRING" id="1441095.AM592_15035"/>
<evidence type="ECO:0000313" key="2">
    <source>
        <dbReference type="Proteomes" id="UP000067625"/>
    </source>
</evidence>
<dbReference type="EMBL" id="CP012600">
    <property type="protein sequence ID" value="ALC82750.1"/>
    <property type="molecule type" value="Genomic_DNA"/>
</dbReference>
<dbReference type="InterPro" id="IPR010296">
    <property type="entry name" value="DUF899_thioredox"/>
</dbReference>
<evidence type="ECO:0008006" key="3">
    <source>
        <dbReference type="Google" id="ProtNLM"/>
    </source>
</evidence>
<organism evidence="1 2">
    <name type="scientific">Bacillus gobiensis</name>
    <dbReference type="NCBI Taxonomy" id="1441095"/>
    <lineage>
        <taxon>Bacteria</taxon>
        <taxon>Bacillati</taxon>
        <taxon>Bacillota</taxon>
        <taxon>Bacilli</taxon>
        <taxon>Bacillales</taxon>
        <taxon>Bacillaceae</taxon>
        <taxon>Bacillus</taxon>
    </lineage>
</organism>
<evidence type="ECO:0000313" key="1">
    <source>
        <dbReference type="EMBL" id="ALC82750.1"/>
    </source>
</evidence>
<reference evidence="1 2" key="2">
    <citation type="journal article" date="2016" name="Int. J. Syst. Evol. Microbiol.">
        <title>Bacillus gobiensis sp. nov., isolated from a soil sample.</title>
        <authorList>
            <person name="Liu B."/>
            <person name="Liu G.H."/>
            <person name="Cetin S."/>
            <person name="Schumann P."/>
            <person name="Pan Z.Z."/>
            <person name="Chen Q.Q."/>
        </authorList>
    </citation>
    <scope>NUCLEOTIDE SEQUENCE [LARGE SCALE GENOMIC DNA]</scope>
    <source>
        <strain evidence="1 2">FJAT-4402</strain>
    </source>
</reference>
<protein>
    <recommendedName>
        <fullName evidence="3">Thioredoxin</fullName>
    </recommendedName>
</protein>
<gene>
    <name evidence="1" type="ORF">AM592_15035</name>
</gene>
<sequence length="241" mass="28058">MKNNEKIAQQPKIVSQEEWHDALEKLHVKEKELTHELHALAAERRRLPMVQNDKDYIFEGPDGTKSLLELFEGRRQLIVYHYMFDPSWDKGCVGCSMLVDGIGHLAHLYARDTSLVLVSRAPLSKIEPFKARMGWTVPWFSSFGSDFNYDFEKTTDNGEVPGLSVFLRDGDSIFRTYYTLDGTEWLNPNFQYLDLTALGRQEGWEDSPEGWPQTPPYKWWRLHDEYDHSKSSDSCCNSDRE</sequence>
<accession>A0A0M4FZ40</accession>
<dbReference type="RefSeq" id="WP_053604561.1">
    <property type="nucleotide sequence ID" value="NZ_CP012600.1"/>
</dbReference>
<keyword evidence="2" id="KW-1185">Reference proteome</keyword>
<dbReference type="OrthoDB" id="574359at2"/>
<dbReference type="AlphaFoldDB" id="A0A0M4FZ40"/>
<reference evidence="2" key="1">
    <citation type="submission" date="2015-08" db="EMBL/GenBank/DDBJ databases">
        <title>Genome sequencing project for genomic taxonomy and phylogenomics of Bacillus-like bacteria.</title>
        <authorList>
            <person name="Liu B."/>
            <person name="Wang J."/>
            <person name="Zhu Y."/>
            <person name="Liu G."/>
            <person name="Chen Q."/>
            <person name="Chen Z."/>
            <person name="Lan J."/>
            <person name="Che J."/>
            <person name="Ge C."/>
            <person name="Shi H."/>
            <person name="Pan Z."/>
            <person name="Liu X."/>
        </authorList>
    </citation>
    <scope>NUCLEOTIDE SEQUENCE [LARGE SCALE GENOMIC DNA]</scope>
    <source>
        <strain evidence="2">FJAT-4402</strain>
    </source>
</reference>
<dbReference type="Pfam" id="PF05988">
    <property type="entry name" value="DUF899"/>
    <property type="match status" value="1"/>
</dbReference>